<gene>
    <name evidence="2" type="ORF">SADO_14614</name>
</gene>
<keyword evidence="3" id="KW-1185">Reference proteome</keyword>
<feature type="domain" description="DUF4062" evidence="1">
    <location>
        <begin position="2"/>
        <end position="84"/>
    </location>
</feature>
<comment type="caution">
    <text evidence="2">The sequence shown here is derived from an EMBL/GenBank/DDBJ whole genome shotgun (WGS) entry which is preliminary data.</text>
</comment>
<dbReference type="RefSeq" id="WP_353112745.1">
    <property type="nucleotide sequence ID" value="NZ_APND01000005.1"/>
</dbReference>
<evidence type="ECO:0000259" key="1">
    <source>
        <dbReference type="Pfam" id="PF13271"/>
    </source>
</evidence>
<evidence type="ECO:0000313" key="2">
    <source>
        <dbReference type="EMBL" id="MES1930491.1"/>
    </source>
</evidence>
<name>A0ABV2B3S7_9GAMM</name>
<dbReference type="InterPro" id="IPR025139">
    <property type="entry name" value="DUF4062"/>
</dbReference>
<dbReference type="EMBL" id="APND01000005">
    <property type="protein sequence ID" value="MES1930491.1"/>
    <property type="molecule type" value="Genomic_DNA"/>
</dbReference>
<accession>A0ABV2B3S7</accession>
<organism evidence="2 3">
    <name type="scientific">Salinisphaera dokdonensis CL-ES53</name>
    <dbReference type="NCBI Taxonomy" id="1304272"/>
    <lineage>
        <taxon>Bacteria</taxon>
        <taxon>Pseudomonadati</taxon>
        <taxon>Pseudomonadota</taxon>
        <taxon>Gammaproteobacteria</taxon>
        <taxon>Salinisphaerales</taxon>
        <taxon>Salinisphaeraceae</taxon>
        <taxon>Salinisphaera</taxon>
    </lineage>
</organism>
<evidence type="ECO:0000313" key="3">
    <source>
        <dbReference type="Proteomes" id="UP001460888"/>
    </source>
</evidence>
<dbReference type="Proteomes" id="UP001460888">
    <property type="component" value="Unassembled WGS sequence"/>
</dbReference>
<reference evidence="2 3" key="1">
    <citation type="submission" date="2013-03" db="EMBL/GenBank/DDBJ databases">
        <title>Salinisphaera dokdonensis CL-ES53 Genome Sequencing.</title>
        <authorList>
            <person name="Li C."/>
            <person name="Lai Q."/>
            <person name="Shao Z."/>
        </authorList>
    </citation>
    <scope>NUCLEOTIDE SEQUENCE [LARGE SCALE GENOMIC DNA]</scope>
    <source>
        <strain evidence="2 3">CL-ES53</strain>
    </source>
</reference>
<dbReference type="Pfam" id="PF13271">
    <property type="entry name" value="DUF4062"/>
    <property type="match status" value="1"/>
</dbReference>
<sequence length="374" mass="41415">MKVFISSVITGFESVRHSAREAVETLRHEPVMAEDFGAQPSSPQIACLGGVREADVVILVLGERYGPFQDQSGLSATHEEYREARETKPVLAFVQEGVERELRQRDFISEVQSWASGHLRLGFDRPDDLRQKIVRALHDYELATAVGSLDPQELIDCAIAMVEPVDRHRLSPAPLLCLSVVPGPVQTVLRPVEIESPALADASHQRALFGEERLLDRKAGTETRVEQSRLVLSQEAGGCVSIDENGAISIRVPLEDPRRSDAVFGGLPALIEEVVEERLAAALAYSSWLLDHADPTQRLSHVAVATFIEGSHGIAWRTREEHSARPNSITHGFGGHSRREAVSVDRSRPALRLQAGRIVEDLLVLNRRQWKKAR</sequence>
<protein>
    <recommendedName>
        <fullName evidence="1">DUF4062 domain-containing protein</fullName>
    </recommendedName>
</protein>
<proteinExistence type="predicted"/>